<comment type="caution">
    <text evidence="2">The sequence shown here is derived from an EMBL/GenBank/DDBJ whole genome shotgun (WGS) entry which is preliminary data.</text>
</comment>
<keyword evidence="3" id="KW-1185">Reference proteome</keyword>
<gene>
    <name evidence="2" type="ORF">SCH01S_33_00150</name>
</gene>
<proteinExistence type="predicted"/>
<dbReference type="AlphaFoldDB" id="A0A0E9MPW0"/>
<sequence>MGIHQSTAPISDGRFATTSAVSPSGSEADALEAALVDMTATFCSDFANGLVGQRHNTYGHRSRILRQMSGRLAVMREQDGWVTS</sequence>
<organism evidence="2 3">
    <name type="scientific">Sphingomonas changbaiensis NBRC 104936</name>
    <dbReference type="NCBI Taxonomy" id="1219043"/>
    <lineage>
        <taxon>Bacteria</taxon>
        <taxon>Pseudomonadati</taxon>
        <taxon>Pseudomonadota</taxon>
        <taxon>Alphaproteobacteria</taxon>
        <taxon>Sphingomonadales</taxon>
        <taxon>Sphingomonadaceae</taxon>
        <taxon>Sphingomonas</taxon>
    </lineage>
</organism>
<dbReference type="Proteomes" id="UP000033202">
    <property type="component" value="Unassembled WGS sequence"/>
</dbReference>
<dbReference type="EMBL" id="BBWU01000033">
    <property type="protein sequence ID" value="GAO39528.1"/>
    <property type="molecule type" value="Genomic_DNA"/>
</dbReference>
<protein>
    <submittedName>
        <fullName evidence="2">Uncharacterized protein</fullName>
    </submittedName>
</protein>
<name>A0A0E9MPW0_9SPHN</name>
<reference evidence="2 3" key="1">
    <citation type="submission" date="2015-04" db="EMBL/GenBank/DDBJ databases">
        <title>Whole genome shotgun sequence of Sphingomonas changbaiensis NBRC 104936.</title>
        <authorList>
            <person name="Katano-Makiyama Y."/>
            <person name="Hosoyama A."/>
            <person name="Hashimoto M."/>
            <person name="Noguchi M."/>
            <person name="Tsuchikane K."/>
            <person name="Ohji S."/>
            <person name="Yamazoe A."/>
            <person name="Ichikawa N."/>
            <person name="Kimura A."/>
            <person name="Fujita N."/>
        </authorList>
    </citation>
    <scope>NUCLEOTIDE SEQUENCE [LARGE SCALE GENOMIC DNA]</scope>
    <source>
        <strain evidence="2 3">NBRC 104936</strain>
    </source>
</reference>
<evidence type="ECO:0000256" key="1">
    <source>
        <dbReference type="SAM" id="MobiDB-lite"/>
    </source>
</evidence>
<feature type="region of interest" description="Disordered" evidence="1">
    <location>
        <begin position="1"/>
        <end position="23"/>
    </location>
</feature>
<dbReference type="STRING" id="1219043.SCH01S_33_00150"/>
<evidence type="ECO:0000313" key="3">
    <source>
        <dbReference type="Proteomes" id="UP000033202"/>
    </source>
</evidence>
<accession>A0A0E9MPW0</accession>
<evidence type="ECO:0000313" key="2">
    <source>
        <dbReference type="EMBL" id="GAO39528.1"/>
    </source>
</evidence>